<feature type="compositionally biased region" description="Polar residues" evidence="4">
    <location>
        <begin position="45"/>
        <end position="63"/>
    </location>
</feature>
<gene>
    <name evidence="6" type="ORF">CTheo_6501</name>
</gene>
<feature type="region of interest" description="Disordered" evidence="4">
    <location>
        <begin position="76"/>
        <end position="100"/>
    </location>
</feature>
<dbReference type="CDD" id="cd00200">
    <property type="entry name" value="WD40"/>
    <property type="match status" value="2"/>
</dbReference>
<dbReference type="PANTHER" id="PTHR44129">
    <property type="entry name" value="WD REPEAT-CONTAINING PROTEIN POP1"/>
    <property type="match status" value="1"/>
</dbReference>
<feature type="repeat" description="WD" evidence="3">
    <location>
        <begin position="968"/>
        <end position="1009"/>
    </location>
</feature>
<dbReference type="InterPro" id="IPR036322">
    <property type="entry name" value="WD40_repeat_dom_sf"/>
</dbReference>
<feature type="repeat" description="WD" evidence="3">
    <location>
        <begin position="1011"/>
        <end position="1043"/>
    </location>
</feature>
<feature type="repeat" description="WD" evidence="3">
    <location>
        <begin position="883"/>
        <end position="924"/>
    </location>
</feature>
<dbReference type="Gene3D" id="3.40.50.300">
    <property type="entry name" value="P-loop containing nucleotide triphosphate hydrolases"/>
    <property type="match status" value="1"/>
</dbReference>
<organism evidence="6 7">
    <name type="scientific">Ceratobasidium theobromae</name>
    <dbReference type="NCBI Taxonomy" id="1582974"/>
    <lineage>
        <taxon>Eukaryota</taxon>
        <taxon>Fungi</taxon>
        <taxon>Dikarya</taxon>
        <taxon>Basidiomycota</taxon>
        <taxon>Agaricomycotina</taxon>
        <taxon>Agaricomycetes</taxon>
        <taxon>Cantharellales</taxon>
        <taxon>Ceratobasidiaceae</taxon>
        <taxon>Ceratobasidium</taxon>
    </lineage>
</organism>
<keyword evidence="2" id="KW-0677">Repeat</keyword>
<reference evidence="6 7" key="1">
    <citation type="journal article" date="2019" name="Fungal Biol. Biotechnol.">
        <title>Draft genome sequence of fastidious pathogen Ceratobasidium theobromae, which causes vascular-streak dieback in Theobroma cacao.</title>
        <authorList>
            <person name="Ali S.S."/>
            <person name="Asman A."/>
            <person name="Shao J."/>
            <person name="Firmansyah A.P."/>
            <person name="Susilo A.W."/>
            <person name="Rosmana A."/>
            <person name="McMahon P."/>
            <person name="Junaid M."/>
            <person name="Guest D."/>
            <person name="Kheng T.Y."/>
            <person name="Meinhardt L.W."/>
            <person name="Bailey B.A."/>
        </authorList>
    </citation>
    <scope>NUCLEOTIDE SEQUENCE [LARGE SCALE GENOMIC DNA]</scope>
    <source>
        <strain evidence="6 7">CT2</strain>
    </source>
</reference>
<feature type="domain" description="NACHT" evidence="5">
    <location>
        <begin position="306"/>
        <end position="451"/>
    </location>
</feature>
<dbReference type="PROSITE" id="PS50294">
    <property type="entry name" value="WD_REPEATS_REGION"/>
    <property type="match status" value="12"/>
</dbReference>
<dbReference type="PROSITE" id="PS50837">
    <property type="entry name" value="NACHT"/>
    <property type="match status" value="1"/>
</dbReference>
<dbReference type="InterPro" id="IPR015943">
    <property type="entry name" value="WD40/YVTN_repeat-like_dom_sf"/>
</dbReference>
<feature type="repeat" description="WD" evidence="3">
    <location>
        <begin position="1353"/>
        <end position="1394"/>
    </location>
</feature>
<dbReference type="OrthoDB" id="538223at2759"/>
<dbReference type="InterPro" id="IPR020472">
    <property type="entry name" value="WD40_PAC1"/>
</dbReference>
<protein>
    <submittedName>
        <fullName evidence="6">Vegetative incompatibility protein HET-E-1</fullName>
    </submittedName>
</protein>
<accession>A0A5N5QF13</accession>
<evidence type="ECO:0000313" key="7">
    <source>
        <dbReference type="Proteomes" id="UP000383932"/>
    </source>
</evidence>
<dbReference type="InterPro" id="IPR007111">
    <property type="entry name" value="NACHT_NTPase"/>
</dbReference>
<feature type="repeat" description="WD" evidence="3">
    <location>
        <begin position="1181"/>
        <end position="1222"/>
    </location>
</feature>
<dbReference type="SMART" id="SM00320">
    <property type="entry name" value="WD40"/>
    <property type="match status" value="14"/>
</dbReference>
<feature type="repeat" description="WD" evidence="3">
    <location>
        <begin position="1310"/>
        <end position="1351"/>
    </location>
</feature>
<feature type="region of interest" description="Disordered" evidence="4">
    <location>
        <begin position="1"/>
        <end position="63"/>
    </location>
</feature>
<dbReference type="Pfam" id="PF24883">
    <property type="entry name" value="NPHP3_N"/>
    <property type="match status" value="1"/>
</dbReference>
<dbReference type="InterPro" id="IPR056884">
    <property type="entry name" value="NPHP3-like_N"/>
</dbReference>
<dbReference type="Gene3D" id="2.130.10.10">
    <property type="entry name" value="YVTN repeat-like/Quinoprotein amine dehydrogenase"/>
    <property type="match status" value="5"/>
</dbReference>
<dbReference type="InterPro" id="IPR050349">
    <property type="entry name" value="WD_LIS1/nudF_dynein_reg"/>
</dbReference>
<keyword evidence="1 3" id="KW-0853">WD repeat</keyword>
<dbReference type="EMBL" id="SSOP01000202">
    <property type="protein sequence ID" value="KAB5590061.1"/>
    <property type="molecule type" value="Genomic_DNA"/>
</dbReference>
<feature type="repeat" description="WD" evidence="3">
    <location>
        <begin position="1054"/>
        <end position="1095"/>
    </location>
</feature>
<feature type="repeat" description="WD" evidence="3">
    <location>
        <begin position="1396"/>
        <end position="1426"/>
    </location>
</feature>
<sequence length="1505" mass="164533">MSSDPPQRGSRLRKLVQKATAFMNSSSKSSPRQSPSTAGSRALSPISSATPNEQATPPSGIQPVIQLSGTRASEALGPATLLPGDETIPTQASSGVEEIQKSADEVKPTWGTPWIALDTALRALYKTSEAFPLFRPVVGTLISCLQTLHAVSKNRQGYEDLTIELEKDISVLERHLREATSEKFTDCVSNVILSIKCEVEYVDKKWNQGIGGRLMEVDEDMEELLRCYRRIESLFRRLKTDASLSTWSIANEHLANTRLEALSPAKSASFNSALSEEINRRSCTENTRLDVLAGLKRWSGNPGSAKFYWMSGMAGTGKTTIACTKCESLEKDHQLGASFFCTRTSPECRSVKRIVPTIAYQLARYSRPFQAELCRVLEKDPDVGTRKIALQLERLLKEPLAEVKGAMPNNVIVVIDALDECDNSKEVRTFLTELFRAAKDLQLKFFVTSRPEPEIRDQMLSHVEGARSIIHLHEIERSLVQADIELYLKEELASVSASDEQIKRLAELSGKLFIYAATAVRYICSERRLTNPTQRLQMVLSVQPGSSKKYAEIDGLYMSILDAALDGEGLEVAETKNAQLVLWTVVCLREPVTIDTLATLAGITGEEAESILPSLRSVLHVSENRDLVSTLHASFPDFIFSQERSGRFFCDESIHGQVMARQCFGIMKTRLRFNICNLESSFILDKDVEDLDQRIQSYISQSLSYSCRYGFDHLISTTPSNELLVMLEEFLSNQLLFWMEVLNLIKVITLGPVELQKALIWLPAETSSSNLVGLISNARDFVIYFSTNLVSQSTPHIYLSALPFCLKPNAVYTRYWNRMQGLIDVKGTALTQNMSPAFATWHMGFVVECIAVSPDGSLIAFGGPDGKLGLIKRTNGSFLALPFKGHTDSVRSIAFSSDGMRIVSGSSDRTLWVWNVSSGMPVAGPFVGHSGKVYSVAFSPDGTCVASGSRDCTVCLWNAHNGAITTPLQGHTGYVRSVAFSPDGPLIASGSDDCTIRVWSTQGGALVAGPFKTHTDWVRSIAFSPDGSRIVSGSSDNTIRVQDAWDGTLLLPAFEDHTSPLRSVAFSPNSTLIVSGGLDRMVMVRNAQDGTLFSNPLIGHTDRVKSVAFSADSTEVISGSRDKTIRVWKVQPSPNATALSRTQASSVTSVAFSPDNTWFASCTWDGLSTWSAQDGSLLKNLEGHSGGISSVAISADGIYIASGSYDQTVCVWDARNSTLAVPPFKGHTGGVNSVAFSPDGTRIASGSDDRTICVWVVKDGTLSSDPFKGHTNSVLSIAFSPNGMQLVSGSADKTIRVWNVRDGTLVANPFERHTDWVRSVAFSPDGTRVVSGSDDRTICIWNVVDGTLVARPFKGHTDYIRSVAFSPDGRQVVSGSDDLTIRLWNAEDGTPAAPPFKGHTGVVFSVVFSPDGTQILSGSGDGTIRLTNPEFATNPNLPLLGEWDMDSSGWAIDKDGRHLFFCPDQFRQYLPGAYQTLVISPQGTIQIDYRNPNALIGDWSRCLLE</sequence>
<dbReference type="Pfam" id="PF00400">
    <property type="entry name" value="WD40"/>
    <property type="match status" value="13"/>
</dbReference>
<feature type="repeat" description="WD" evidence="3">
    <location>
        <begin position="1267"/>
        <end position="1308"/>
    </location>
</feature>
<evidence type="ECO:0000313" key="6">
    <source>
        <dbReference type="EMBL" id="KAB5590061.1"/>
    </source>
</evidence>
<feature type="repeat" description="WD" evidence="3">
    <location>
        <begin position="1097"/>
        <end position="1138"/>
    </location>
</feature>
<evidence type="ECO:0000256" key="1">
    <source>
        <dbReference type="ARBA" id="ARBA00022574"/>
    </source>
</evidence>
<dbReference type="SUPFAM" id="SSF50978">
    <property type="entry name" value="WD40 repeat-like"/>
    <property type="match status" value="2"/>
</dbReference>
<dbReference type="PROSITE" id="PS00678">
    <property type="entry name" value="WD_REPEATS_1"/>
    <property type="match status" value="5"/>
</dbReference>
<dbReference type="InterPro" id="IPR027417">
    <property type="entry name" value="P-loop_NTPase"/>
</dbReference>
<dbReference type="SUPFAM" id="SSF52540">
    <property type="entry name" value="P-loop containing nucleoside triphosphate hydrolases"/>
    <property type="match status" value="1"/>
</dbReference>
<evidence type="ECO:0000256" key="4">
    <source>
        <dbReference type="SAM" id="MobiDB-lite"/>
    </source>
</evidence>
<keyword evidence="7" id="KW-1185">Reference proteome</keyword>
<feature type="repeat" description="WD" evidence="3">
    <location>
        <begin position="926"/>
        <end position="967"/>
    </location>
</feature>
<comment type="caution">
    <text evidence="6">The sequence shown here is derived from an EMBL/GenBank/DDBJ whole genome shotgun (WGS) entry which is preliminary data.</text>
</comment>
<name>A0A5N5QF13_9AGAM</name>
<dbReference type="PRINTS" id="PR00320">
    <property type="entry name" value="GPROTEINBRPT"/>
</dbReference>
<proteinExistence type="predicted"/>
<feature type="repeat" description="WD" evidence="3">
    <location>
        <begin position="1224"/>
        <end position="1265"/>
    </location>
</feature>
<evidence type="ECO:0000256" key="3">
    <source>
        <dbReference type="PROSITE-ProRule" id="PRU00221"/>
    </source>
</evidence>
<dbReference type="InterPro" id="IPR001680">
    <property type="entry name" value="WD40_rpt"/>
</dbReference>
<feature type="compositionally biased region" description="Low complexity" evidence="4">
    <location>
        <begin position="25"/>
        <end position="36"/>
    </location>
</feature>
<dbReference type="InterPro" id="IPR019775">
    <property type="entry name" value="WD40_repeat_CS"/>
</dbReference>
<evidence type="ECO:0000259" key="5">
    <source>
        <dbReference type="PROSITE" id="PS50837"/>
    </source>
</evidence>
<dbReference type="Proteomes" id="UP000383932">
    <property type="component" value="Unassembled WGS sequence"/>
</dbReference>
<evidence type="ECO:0000256" key="2">
    <source>
        <dbReference type="ARBA" id="ARBA00022737"/>
    </source>
</evidence>
<dbReference type="PROSITE" id="PS50082">
    <property type="entry name" value="WD_REPEATS_2"/>
    <property type="match status" value="12"/>
</dbReference>